<keyword evidence="2" id="KW-0472">Membrane</keyword>
<evidence type="ECO:0000256" key="2">
    <source>
        <dbReference type="ARBA" id="ARBA00023136"/>
    </source>
</evidence>
<evidence type="ECO:0000256" key="3">
    <source>
        <dbReference type="ARBA" id="ARBA00024013"/>
    </source>
</evidence>
<sequence>MAARRRIRQLPRVDLLGRPRRARGRKEQEARVGPGRAPPPCNLPAGAGGLRRARRRGEAPRHHPRRPVQLRQFGGGPHISALRRWRRPPRRRGHDGVGEGGAPAAGGARPPAALRRRAAVHPAGGHARGGGGDGEGPRRGERGAPAEGRRPCREVVPRRGIRVRAGRRIREPQLRRARLRGFGGDITRVEYQFLDKLGNAVEGNTRIPVIERELPQQLRPGHIYNTGAVKQAKRDLDSLRLFTNVELNPRPDETKQGGVVVEIKLWEDEPMSAGVNPDWTIVPGDQGQLTLESIKPGGTVSFRHRNISGLNRSLAGSLASRNLLNPEDDLAFNFEYEHPYLDGVENFSRNRTFKTNFFNTRKLSPVFVAGPSMDAAPPIWIDRVGLKANITEKLTPQSKFTYGIVLEQITARDEKNKICTNGSRILPNGALRMDGPPTTFSGTGVDQTAFIQANITQDNTEFVNGATIGDRCVFQVDQGLGIGSKNPFFNRHQLSVTKFIYLNEQKKGPGKPPPAVLALHGRYAGCVGDLPSYDAFSLGGPYSVRGYGMGELGAARNLLEVATELRVPVTVMGQQALVYAFVEHGNDLGSSKDVEGNPTEFFKRAGQGSSYGVGINFGMMRAEHYRSQCWHWILLLGFWREVLSDVSHPSIRKLGSHINCEGITEKIS</sequence>
<feature type="domain" description="Bacterial surface antigen (D15)" evidence="5">
    <location>
        <begin position="306"/>
        <end position="617"/>
    </location>
</feature>
<organism evidence="7 8">
    <name type="scientific">Digitaria exilis</name>
    <dbReference type="NCBI Taxonomy" id="1010633"/>
    <lineage>
        <taxon>Eukaryota</taxon>
        <taxon>Viridiplantae</taxon>
        <taxon>Streptophyta</taxon>
        <taxon>Embryophyta</taxon>
        <taxon>Tracheophyta</taxon>
        <taxon>Spermatophyta</taxon>
        <taxon>Magnoliopsida</taxon>
        <taxon>Liliopsida</taxon>
        <taxon>Poales</taxon>
        <taxon>Poaceae</taxon>
        <taxon>PACMAD clade</taxon>
        <taxon>Panicoideae</taxon>
        <taxon>Panicodae</taxon>
        <taxon>Paniceae</taxon>
        <taxon>Anthephorinae</taxon>
        <taxon>Digitaria</taxon>
    </lineage>
</organism>
<comment type="subcellular location">
    <subcellularLocation>
        <location evidence="3">Plastid</location>
        <location evidence="3">Chloroplast outer membrane</location>
    </subcellularLocation>
</comment>
<comment type="caution">
    <text evidence="7">The sequence shown here is derived from an EMBL/GenBank/DDBJ whole genome shotgun (WGS) entry which is preliminary data.</text>
</comment>
<evidence type="ECO:0000256" key="1">
    <source>
        <dbReference type="ARBA" id="ARBA00022805"/>
    </source>
</evidence>
<proteinExistence type="predicted"/>
<dbReference type="Pfam" id="PF01103">
    <property type="entry name" value="Omp85"/>
    <property type="match status" value="1"/>
</dbReference>
<evidence type="ECO:0000313" key="8">
    <source>
        <dbReference type="Proteomes" id="UP000636709"/>
    </source>
</evidence>
<dbReference type="Gene3D" id="3.10.20.310">
    <property type="entry name" value="membrane protein fhac"/>
    <property type="match status" value="1"/>
</dbReference>
<feature type="compositionally biased region" description="Basic and acidic residues" evidence="4">
    <location>
        <begin position="135"/>
        <end position="151"/>
    </location>
</feature>
<dbReference type="Proteomes" id="UP000636709">
    <property type="component" value="Unassembled WGS sequence"/>
</dbReference>
<dbReference type="GO" id="GO:0009658">
    <property type="term" value="P:chloroplast organization"/>
    <property type="evidence" value="ECO:0007669"/>
    <property type="project" value="TreeGrafter"/>
</dbReference>
<accession>A0A835BHC7</accession>
<feature type="compositionally biased region" description="Basic residues" evidence="4">
    <location>
        <begin position="81"/>
        <end position="93"/>
    </location>
</feature>
<dbReference type="InterPro" id="IPR039910">
    <property type="entry name" value="D15-like"/>
</dbReference>
<dbReference type="PANTHER" id="PTHR12815">
    <property type="entry name" value="SORTING AND ASSEMBLY MACHINERY SAMM50 PROTEIN FAMILY MEMBER"/>
    <property type="match status" value="1"/>
</dbReference>
<dbReference type="GO" id="GO:0045037">
    <property type="term" value="P:protein import into chloroplast stroma"/>
    <property type="evidence" value="ECO:0007669"/>
    <property type="project" value="TreeGrafter"/>
</dbReference>
<dbReference type="Gene3D" id="2.40.160.50">
    <property type="entry name" value="membrane protein fhac: a member of the omp85/tpsb transporter family"/>
    <property type="match status" value="1"/>
</dbReference>
<dbReference type="OrthoDB" id="669103at2759"/>
<dbReference type="InterPro" id="IPR057354">
    <property type="entry name" value="POTRA1_3_Toc75"/>
</dbReference>
<dbReference type="AlphaFoldDB" id="A0A835BHC7"/>
<gene>
    <name evidence="7" type="ORF">HU200_034711</name>
</gene>
<keyword evidence="8" id="KW-1185">Reference proteome</keyword>
<dbReference type="InterPro" id="IPR000184">
    <property type="entry name" value="Bac_surfAg_D15"/>
</dbReference>
<dbReference type="EMBL" id="JACEFO010001853">
    <property type="protein sequence ID" value="KAF8699406.1"/>
    <property type="molecule type" value="Genomic_DNA"/>
</dbReference>
<evidence type="ECO:0000259" key="5">
    <source>
        <dbReference type="Pfam" id="PF01103"/>
    </source>
</evidence>
<evidence type="ECO:0000256" key="4">
    <source>
        <dbReference type="SAM" id="MobiDB-lite"/>
    </source>
</evidence>
<feature type="domain" description="Toc75-like POTRA" evidence="6">
    <location>
        <begin position="187"/>
        <end position="267"/>
    </location>
</feature>
<evidence type="ECO:0000259" key="6">
    <source>
        <dbReference type="Pfam" id="PF25282"/>
    </source>
</evidence>
<dbReference type="PANTHER" id="PTHR12815:SF36">
    <property type="entry name" value="OS11G0116500 PROTEIN"/>
    <property type="match status" value="1"/>
</dbReference>
<feature type="region of interest" description="Disordered" evidence="4">
    <location>
        <begin position="1"/>
        <end position="151"/>
    </location>
</feature>
<evidence type="ECO:0008006" key="9">
    <source>
        <dbReference type="Google" id="ProtNLM"/>
    </source>
</evidence>
<evidence type="ECO:0000313" key="7">
    <source>
        <dbReference type="EMBL" id="KAF8699406.1"/>
    </source>
</evidence>
<dbReference type="Pfam" id="PF25282">
    <property type="entry name" value="POTRA1_3_Toc75"/>
    <property type="match status" value="1"/>
</dbReference>
<protein>
    <recommendedName>
        <fullName evidence="9">Bacterial surface antigen (D15) domain-containing protein</fullName>
    </recommendedName>
</protein>
<dbReference type="GO" id="GO:0009707">
    <property type="term" value="C:chloroplast outer membrane"/>
    <property type="evidence" value="ECO:0007669"/>
    <property type="project" value="UniProtKB-SubCell"/>
</dbReference>
<name>A0A835BHC7_9POAL</name>
<reference evidence="7" key="1">
    <citation type="submission" date="2020-07" db="EMBL/GenBank/DDBJ databases">
        <title>Genome sequence and genetic diversity analysis of an under-domesticated orphan crop, white fonio (Digitaria exilis).</title>
        <authorList>
            <person name="Bennetzen J.L."/>
            <person name="Chen S."/>
            <person name="Ma X."/>
            <person name="Wang X."/>
            <person name="Yssel A.E.J."/>
            <person name="Chaluvadi S.R."/>
            <person name="Johnson M."/>
            <person name="Gangashetty P."/>
            <person name="Hamidou F."/>
            <person name="Sanogo M.D."/>
            <person name="Zwaenepoel A."/>
            <person name="Wallace J."/>
            <person name="Van De Peer Y."/>
            <person name="Van Deynze A."/>
        </authorList>
    </citation>
    <scope>NUCLEOTIDE SEQUENCE</scope>
    <source>
        <tissue evidence="7">Leaves</tissue>
    </source>
</reference>
<keyword evidence="1" id="KW-1002">Plastid outer membrane</keyword>
<keyword evidence="1" id="KW-0934">Plastid</keyword>